<dbReference type="RefSeq" id="XP_005646585.1">
    <property type="nucleotide sequence ID" value="XM_005646528.1"/>
</dbReference>
<dbReference type="Proteomes" id="UP000007264">
    <property type="component" value="Unassembled WGS sequence"/>
</dbReference>
<dbReference type="EMBL" id="AGSI01000011">
    <property type="protein sequence ID" value="EIE22041.1"/>
    <property type="molecule type" value="Genomic_DNA"/>
</dbReference>
<protein>
    <recommendedName>
        <fullName evidence="4">DUF4336 domain-containing protein</fullName>
    </recommendedName>
</protein>
<reference evidence="2 3" key="1">
    <citation type="journal article" date="2012" name="Genome Biol.">
        <title>The genome of the polar eukaryotic microalga coccomyxa subellipsoidea reveals traits of cold adaptation.</title>
        <authorList>
            <person name="Blanc G."/>
            <person name="Agarkova I."/>
            <person name="Grimwood J."/>
            <person name="Kuo A."/>
            <person name="Brueggeman A."/>
            <person name="Dunigan D."/>
            <person name="Gurnon J."/>
            <person name="Ladunga I."/>
            <person name="Lindquist E."/>
            <person name="Lucas S."/>
            <person name="Pangilinan J."/>
            <person name="Proschold T."/>
            <person name="Salamov A."/>
            <person name="Schmutz J."/>
            <person name="Weeks D."/>
            <person name="Yamada T."/>
            <person name="Claverie J.M."/>
            <person name="Grigoriev I."/>
            <person name="Van Etten J."/>
            <person name="Lomsadze A."/>
            <person name="Borodovsky M."/>
        </authorList>
    </citation>
    <scope>NUCLEOTIDE SEQUENCE [LARGE SCALE GENOMIC DNA]</scope>
    <source>
        <strain evidence="2 3">C-169</strain>
    </source>
</reference>
<dbReference type="InterPro" id="IPR025638">
    <property type="entry name" value="DUF4336"/>
</dbReference>
<dbReference type="AlphaFoldDB" id="I0YUH2"/>
<accession>I0YUH2</accession>
<dbReference type="GeneID" id="17040026"/>
<dbReference type="KEGG" id="csl:COCSUDRAFT_16894"/>
<dbReference type="PANTHER" id="PTHR33835:SF2">
    <property type="entry name" value="LYSINE-TRNA LIGASE"/>
    <property type="match status" value="1"/>
</dbReference>
<comment type="caution">
    <text evidence="2">The sequence shown here is derived from an EMBL/GenBank/DDBJ whole genome shotgun (WGS) entry which is preliminary data.</text>
</comment>
<feature type="compositionally biased region" description="Polar residues" evidence="1">
    <location>
        <begin position="56"/>
        <end position="110"/>
    </location>
</feature>
<proteinExistence type="predicted"/>
<gene>
    <name evidence="2" type="ORF">COCSUDRAFT_16894</name>
</gene>
<sequence>MNLHACQYRRSRRKQGAGLILARKATQEPDAPASFWSKTVKGTLKRWTTSERDSESASNATKKGSSTQNGSSQRSRQKLGSGTVKQRVSQGSKRGKTIKQTSGETRGQAKSSRKGGRFYWNITGFPFPLGPLLTRRTIRYEVERGSMWTFEQEQALGFSNVTTNVRMTVIKLRSGGLWVHAPIAPTKECVALVKELGAPVEHIVLPTFAVEHKLFVGPFSRAFPSAQVHVAPRQWSWPLWLPVQFFGIFPSSILVDNDASTPWADELEQKIFSSAVGIGPFLEVAFFHKATRTLLTTDSVIMVPQTAPEVSLFVLTKSAVANLGHQTGNYLLRAELKCQCLFLGTGWQRMALQILYFVPFNLLQPARSFAAVSGKLLVSPVLKKLVFLNSREETRRWVSDITSSWEFRRIIPAHFAAPVQATPQDFRAAFAFVFSEEEAAQPSKEGGFLGRLWILNSNSKARAVTEFPADDMRALDGLERILRQAGVLNK</sequence>
<evidence type="ECO:0008006" key="4">
    <source>
        <dbReference type="Google" id="ProtNLM"/>
    </source>
</evidence>
<dbReference type="eggNOG" id="ENOG502QU5X">
    <property type="taxonomic scope" value="Eukaryota"/>
</dbReference>
<evidence type="ECO:0000256" key="1">
    <source>
        <dbReference type="SAM" id="MobiDB-lite"/>
    </source>
</evidence>
<organism evidence="2 3">
    <name type="scientific">Coccomyxa subellipsoidea (strain C-169)</name>
    <name type="common">Green microalga</name>
    <dbReference type="NCBI Taxonomy" id="574566"/>
    <lineage>
        <taxon>Eukaryota</taxon>
        <taxon>Viridiplantae</taxon>
        <taxon>Chlorophyta</taxon>
        <taxon>core chlorophytes</taxon>
        <taxon>Trebouxiophyceae</taxon>
        <taxon>Trebouxiophyceae incertae sedis</taxon>
        <taxon>Coccomyxaceae</taxon>
        <taxon>Coccomyxa</taxon>
        <taxon>Coccomyxa subellipsoidea</taxon>
    </lineage>
</organism>
<keyword evidence="3" id="KW-1185">Reference proteome</keyword>
<dbReference type="Pfam" id="PF14234">
    <property type="entry name" value="DUF4336"/>
    <property type="match status" value="2"/>
</dbReference>
<dbReference type="PANTHER" id="PTHR33835">
    <property type="entry name" value="YALI0C07656P"/>
    <property type="match status" value="1"/>
</dbReference>
<evidence type="ECO:0000313" key="3">
    <source>
        <dbReference type="Proteomes" id="UP000007264"/>
    </source>
</evidence>
<name>I0YUH2_COCSC</name>
<evidence type="ECO:0000313" key="2">
    <source>
        <dbReference type="EMBL" id="EIE22041.1"/>
    </source>
</evidence>
<feature type="region of interest" description="Disordered" evidence="1">
    <location>
        <begin position="45"/>
        <end position="113"/>
    </location>
</feature>
<dbReference type="OrthoDB" id="421671at2759"/>